<dbReference type="Proteomes" id="UP000015106">
    <property type="component" value="Chromosome 4"/>
</dbReference>
<reference evidence="1" key="3">
    <citation type="submission" date="2022-06" db="UniProtKB">
        <authorList>
            <consortium name="EnsemblPlants"/>
        </authorList>
    </citation>
    <scope>IDENTIFICATION</scope>
</reference>
<proteinExistence type="predicted"/>
<evidence type="ECO:0000313" key="2">
    <source>
        <dbReference type="Proteomes" id="UP000015106"/>
    </source>
</evidence>
<name>A0A8R7U8B1_TRIUA</name>
<reference evidence="1" key="2">
    <citation type="submission" date="2018-03" db="EMBL/GenBank/DDBJ databases">
        <title>The Triticum urartu genome reveals the dynamic nature of wheat genome evolution.</title>
        <authorList>
            <person name="Ling H."/>
            <person name="Ma B."/>
            <person name="Shi X."/>
            <person name="Liu H."/>
            <person name="Dong L."/>
            <person name="Sun H."/>
            <person name="Cao Y."/>
            <person name="Gao Q."/>
            <person name="Zheng S."/>
            <person name="Li Y."/>
            <person name="Yu Y."/>
            <person name="Du H."/>
            <person name="Qi M."/>
            <person name="Li Y."/>
            <person name="Yu H."/>
            <person name="Cui Y."/>
            <person name="Wang N."/>
            <person name="Chen C."/>
            <person name="Wu H."/>
            <person name="Zhao Y."/>
            <person name="Zhang J."/>
            <person name="Li Y."/>
            <person name="Zhou W."/>
            <person name="Zhang B."/>
            <person name="Hu W."/>
            <person name="Eijk M."/>
            <person name="Tang J."/>
            <person name="Witsenboer H."/>
            <person name="Zhao S."/>
            <person name="Li Z."/>
            <person name="Zhang A."/>
            <person name="Wang D."/>
            <person name="Liang C."/>
        </authorList>
    </citation>
    <scope>NUCLEOTIDE SEQUENCE [LARGE SCALE GENOMIC DNA]</scope>
    <source>
        <strain evidence="1">cv. G1812</strain>
    </source>
</reference>
<keyword evidence="2" id="KW-1185">Reference proteome</keyword>
<sequence>MAKFLSGCDAANLIFEKLSHKMNVWVGILWPHDNHQTRVASRWDPASMQPYSTCYRDLPLLAAVTSSGHDPPSAGVATLHRCRWAANHHLLIQPDSSLHKLAPPAPTTSATSCSLCTAAAPSHVVYPHPLPSSTSVSIPSNTPVCAECFCSSVWEDLNF</sequence>
<protein>
    <submittedName>
        <fullName evidence="1">Uncharacterized protein</fullName>
    </submittedName>
</protein>
<dbReference type="AlphaFoldDB" id="A0A8R7U8B1"/>
<reference evidence="2" key="1">
    <citation type="journal article" date="2013" name="Nature">
        <title>Draft genome of the wheat A-genome progenitor Triticum urartu.</title>
        <authorList>
            <person name="Ling H.Q."/>
            <person name="Zhao S."/>
            <person name="Liu D."/>
            <person name="Wang J."/>
            <person name="Sun H."/>
            <person name="Zhang C."/>
            <person name="Fan H."/>
            <person name="Li D."/>
            <person name="Dong L."/>
            <person name="Tao Y."/>
            <person name="Gao C."/>
            <person name="Wu H."/>
            <person name="Li Y."/>
            <person name="Cui Y."/>
            <person name="Guo X."/>
            <person name="Zheng S."/>
            <person name="Wang B."/>
            <person name="Yu K."/>
            <person name="Liang Q."/>
            <person name="Yang W."/>
            <person name="Lou X."/>
            <person name="Chen J."/>
            <person name="Feng M."/>
            <person name="Jian J."/>
            <person name="Zhang X."/>
            <person name="Luo G."/>
            <person name="Jiang Y."/>
            <person name="Liu J."/>
            <person name="Wang Z."/>
            <person name="Sha Y."/>
            <person name="Zhang B."/>
            <person name="Wu H."/>
            <person name="Tang D."/>
            <person name="Shen Q."/>
            <person name="Xue P."/>
            <person name="Zou S."/>
            <person name="Wang X."/>
            <person name="Liu X."/>
            <person name="Wang F."/>
            <person name="Yang Y."/>
            <person name="An X."/>
            <person name="Dong Z."/>
            <person name="Zhang K."/>
            <person name="Zhang X."/>
            <person name="Luo M.C."/>
            <person name="Dvorak J."/>
            <person name="Tong Y."/>
            <person name="Wang J."/>
            <person name="Yang H."/>
            <person name="Li Z."/>
            <person name="Wang D."/>
            <person name="Zhang A."/>
            <person name="Wang J."/>
        </authorList>
    </citation>
    <scope>NUCLEOTIDE SEQUENCE</scope>
    <source>
        <strain evidence="2">cv. G1812</strain>
    </source>
</reference>
<evidence type="ECO:0000313" key="1">
    <source>
        <dbReference type="EnsemblPlants" id="TuG1812G0400001947.01.T01.cds335820"/>
    </source>
</evidence>
<dbReference type="EnsemblPlants" id="TuG1812G0400001947.01.T01">
    <property type="protein sequence ID" value="TuG1812G0400001947.01.T01.cds335820"/>
    <property type="gene ID" value="TuG1812G0400001947.01"/>
</dbReference>
<organism evidence="1 2">
    <name type="scientific">Triticum urartu</name>
    <name type="common">Red wild einkorn</name>
    <name type="synonym">Crithodium urartu</name>
    <dbReference type="NCBI Taxonomy" id="4572"/>
    <lineage>
        <taxon>Eukaryota</taxon>
        <taxon>Viridiplantae</taxon>
        <taxon>Streptophyta</taxon>
        <taxon>Embryophyta</taxon>
        <taxon>Tracheophyta</taxon>
        <taxon>Spermatophyta</taxon>
        <taxon>Magnoliopsida</taxon>
        <taxon>Liliopsida</taxon>
        <taxon>Poales</taxon>
        <taxon>Poaceae</taxon>
        <taxon>BOP clade</taxon>
        <taxon>Pooideae</taxon>
        <taxon>Triticodae</taxon>
        <taxon>Triticeae</taxon>
        <taxon>Triticinae</taxon>
        <taxon>Triticum</taxon>
    </lineage>
</organism>
<accession>A0A8R7U8B1</accession>
<dbReference type="Gramene" id="TuG1812G0400001947.01.T01">
    <property type="protein sequence ID" value="TuG1812G0400001947.01.T01.cds335820"/>
    <property type="gene ID" value="TuG1812G0400001947.01"/>
</dbReference>